<feature type="chain" id="PRO_5046587321" evidence="1">
    <location>
        <begin position="22"/>
        <end position="454"/>
    </location>
</feature>
<sequence length="454" mass="50808">MKKTALWATSLLVVLSMAACGSNNGNNASGTKASGTNASGTNASTASGQAAGKEQIKFYTFKANNPDEPTYKAVQAYNESQDKVEVEYVSLVQNSNSTDFVKKLDIMIGSGEVIDVFMTGNEDEVLERASRGVVEPLNAYFDKENVKPEDEYTKLVKFDNQIYGLLTSSTQWLTVFNREHLDKAGLKLPEMGWTWDDFREYAKKLTVDGHYGTYFHTWGEYANVIAYTERPNPQLDADLNPIFDDPSFKYFFELRRDMEEKDKSVEPYADVLASNYHVLQQFFAGNASMLAVPSYVVRAGLNLQKFPHDFQMVYAPIPRSIDSQEVGMTNISGAPLAIGAKSKHKEAAYDFVRWMSKESSKYTNEVPAYKGADGAALIKDFYKDNQNLIDTESLTKTLFDPRIKVPNAFSVPYGSELKTIVENGFSSYMLNHLGFDEVKTTMTNEVKKVVDANK</sequence>
<proteinExistence type="predicted"/>
<dbReference type="Proteomes" id="UP001161691">
    <property type="component" value="Unassembled WGS sequence"/>
</dbReference>
<dbReference type="EMBL" id="JAGRPV010000001">
    <property type="protein sequence ID" value="MDI4644428.1"/>
    <property type="molecule type" value="Genomic_DNA"/>
</dbReference>
<organism evidence="2 3">
    <name type="scientific">Cohnella hashimotonis</name>
    <dbReference type="NCBI Taxonomy" id="2826895"/>
    <lineage>
        <taxon>Bacteria</taxon>
        <taxon>Bacillati</taxon>
        <taxon>Bacillota</taxon>
        <taxon>Bacilli</taxon>
        <taxon>Bacillales</taxon>
        <taxon>Paenibacillaceae</taxon>
        <taxon>Cohnella</taxon>
    </lineage>
</organism>
<gene>
    <name evidence="2" type="ORF">KB449_05610</name>
</gene>
<feature type="signal peptide" evidence="1">
    <location>
        <begin position="1"/>
        <end position="21"/>
    </location>
</feature>
<evidence type="ECO:0000256" key="1">
    <source>
        <dbReference type="SAM" id="SignalP"/>
    </source>
</evidence>
<accession>A0ABT6TC72</accession>
<keyword evidence="3" id="KW-1185">Reference proteome</keyword>
<dbReference type="InterPro" id="IPR050490">
    <property type="entry name" value="Bact_solute-bd_prot1"/>
</dbReference>
<reference evidence="2" key="1">
    <citation type="submission" date="2023-04" db="EMBL/GenBank/DDBJ databases">
        <title>Comparative genomic analysis of Cohnella hashimotonis sp. nov., isolated from the International Space Station.</title>
        <authorList>
            <person name="Venkateswaran K."/>
            <person name="Simpson A."/>
        </authorList>
    </citation>
    <scope>NUCLEOTIDE SEQUENCE</scope>
    <source>
        <strain evidence="2">F6_2S_P_1</strain>
    </source>
</reference>
<dbReference type="Pfam" id="PF01547">
    <property type="entry name" value="SBP_bac_1"/>
    <property type="match status" value="1"/>
</dbReference>
<comment type="caution">
    <text evidence="2">The sequence shown here is derived from an EMBL/GenBank/DDBJ whole genome shotgun (WGS) entry which is preliminary data.</text>
</comment>
<name>A0ABT6TC72_9BACL</name>
<dbReference type="Gene3D" id="3.40.190.10">
    <property type="entry name" value="Periplasmic binding protein-like II"/>
    <property type="match status" value="1"/>
</dbReference>
<evidence type="ECO:0000313" key="3">
    <source>
        <dbReference type="Proteomes" id="UP001161691"/>
    </source>
</evidence>
<dbReference type="PANTHER" id="PTHR43649:SF17">
    <property type="entry name" value="ABC TRANSPORTER SOLUTE BINDING PROTEIN-SUGAR TRANSPORT"/>
    <property type="match status" value="1"/>
</dbReference>
<dbReference type="PANTHER" id="PTHR43649">
    <property type="entry name" value="ARABINOSE-BINDING PROTEIN-RELATED"/>
    <property type="match status" value="1"/>
</dbReference>
<dbReference type="RefSeq" id="WP_282907432.1">
    <property type="nucleotide sequence ID" value="NZ_JAGRPV010000001.1"/>
</dbReference>
<dbReference type="PROSITE" id="PS51257">
    <property type="entry name" value="PROKAR_LIPOPROTEIN"/>
    <property type="match status" value="1"/>
</dbReference>
<dbReference type="InterPro" id="IPR006059">
    <property type="entry name" value="SBP"/>
</dbReference>
<protein>
    <submittedName>
        <fullName evidence="2">Extracellular solute-binding protein</fullName>
    </submittedName>
</protein>
<dbReference type="SUPFAM" id="SSF53850">
    <property type="entry name" value="Periplasmic binding protein-like II"/>
    <property type="match status" value="1"/>
</dbReference>
<keyword evidence="1" id="KW-0732">Signal</keyword>
<evidence type="ECO:0000313" key="2">
    <source>
        <dbReference type="EMBL" id="MDI4644428.1"/>
    </source>
</evidence>